<feature type="chain" id="PRO_5012087863" description="Solute-binding protein family 3/N-terminal domain-containing protein" evidence="3">
    <location>
        <begin position="31"/>
        <end position="263"/>
    </location>
</feature>
<sequence>MIRRRLLRQRWLWPALCAAITLLAAPVVCAEQTLRELRAGYIHFPPIAYTDDNGNAQGTIIDLTNELAAMSGYRVKWVNYPINRIYRTLNTGDIDLWPGSPNVPALEGFTVESQPLGISVKLCAFALTRSPAVHSLTDLQDRSLITIRGYTYREQLRTLFSSNSRTPIVAPNNHAAMQLLLRGRADYLISYGHPMQEAMGDYALQGTRCHKLDEWPLVYVISRKNPHARQIAEQFDQAFQAYRQPDAAPQPLRGYPQSFATTP</sequence>
<organism evidence="5 6">
    <name type="scientific">Pseudomonas abyssi</name>
    <dbReference type="NCBI Taxonomy" id="170540"/>
    <lineage>
        <taxon>Bacteria</taxon>
        <taxon>Pseudomonadati</taxon>
        <taxon>Pseudomonadota</taxon>
        <taxon>Gammaproteobacteria</taxon>
        <taxon>Pseudomonadales</taxon>
        <taxon>Pseudomonadaceae</taxon>
        <taxon>Pseudomonas</taxon>
    </lineage>
</organism>
<comment type="caution">
    <text evidence="5">The sequence shown here is derived from an EMBL/GenBank/DDBJ whole genome shotgun (WGS) entry which is preliminary data.</text>
</comment>
<gene>
    <name evidence="5" type="ORF">CNQ84_15435</name>
</gene>
<evidence type="ECO:0000313" key="6">
    <source>
        <dbReference type="Proteomes" id="UP000242313"/>
    </source>
</evidence>
<feature type="domain" description="Solute-binding protein family 3/N-terminal" evidence="4">
    <location>
        <begin position="43"/>
        <end position="96"/>
    </location>
</feature>
<dbReference type="Proteomes" id="UP000242313">
    <property type="component" value="Unassembled WGS sequence"/>
</dbReference>
<dbReference type="Pfam" id="PF00497">
    <property type="entry name" value="SBP_bac_3"/>
    <property type="match status" value="1"/>
</dbReference>
<feature type="signal peptide" evidence="3">
    <location>
        <begin position="1"/>
        <end position="30"/>
    </location>
</feature>
<evidence type="ECO:0000259" key="4">
    <source>
        <dbReference type="Pfam" id="PF00497"/>
    </source>
</evidence>
<evidence type="ECO:0000313" key="5">
    <source>
        <dbReference type="EMBL" id="PBK03391.1"/>
    </source>
</evidence>
<proteinExistence type="inferred from homology"/>
<reference evidence="5 6" key="1">
    <citation type="submission" date="2017-09" db="EMBL/GenBank/DDBJ databases">
        <title>Pseudomonas abyssi sp. nov. isolated from Abyssopelagic Water.</title>
        <authorList>
            <person name="Wei Y."/>
        </authorList>
    </citation>
    <scope>NUCLEOTIDE SEQUENCE [LARGE SCALE GENOMIC DNA]</scope>
    <source>
        <strain evidence="5 6">MT5</strain>
    </source>
</reference>
<dbReference type="AlphaFoldDB" id="A0A2A3MF25"/>
<evidence type="ECO:0000256" key="1">
    <source>
        <dbReference type="ARBA" id="ARBA00010333"/>
    </source>
</evidence>
<evidence type="ECO:0000256" key="3">
    <source>
        <dbReference type="SAM" id="SignalP"/>
    </source>
</evidence>
<keyword evidence="6" id="KW-1185">Reference proteome</keyword>
<dbReference type="InterPro" id="IPR001638">
    <property type="entry name" value="Solute-binding_3/MltF_N"/>
</dbReference>
<keyword evidence="2 3" id="KW-0732">Signal</keyword>
<name>A0A2A3MF25_9PSED</name>
<dbReference type="PANTHER" id="PTHR35936">
    <property type="entry name" value="MEMBRANE-BOUND LYTIC MUREIN TRANSGLYCOSYLASE F"/>
    <property type="match status" value="1"/>
</dbReference>
<dbReference type="Gene3D" id="3.40.190.10">
    <property type="entry name" value="Periplasmic binding protein-like II"/>
    <property type="match status" value="2"/>
</dbReference>
<protein>
    <recommendedName>
        <fullName evidence="4">Solute-binding protein family 3/N-terminal domain-containing protein</fullName>
    </recommendedName>
</protein>
<evidence type="ECO:0000256" key="2">
    <source>
        <dbReference type="ARBA" id="ARBA00022729"/>
    </source>
</evidence>
<dbReference type="SUPFAM" id="SSF53850">
    <property type="entry name" value="Periplasmic binding protein-like II"/>
    <property type="match status" value="1"/>
</dbReference>
<accession>A0A2A3MF25</accession>
<comment type="similarity">
    <text evidence="1">Belongs to the bacterial solute-binding protein 3 family.</text>
</comment>
<dbReference type="EMBL" id="NTMR01000020">
    <property type="protein sequence ID" value="PBK03391.1"/>
    <property type="molecule type" value="Genomic_DNA"/>
</dbReference>
<dbReference type="PANTHER" id="PTHR35936:SF6">
    <property type="entry name" value="AMINO ACID ABC TRANSPORTER SUBSTRATE-BINDING PAAT FAMILY PROTEIN"/>
    <property type="match status" value="1"/>
</dbReference>